<dbReference type="Proteomes" id="UP000046392">
    <property type="component" value="Unplaced"/>
</dbReference>
<evidence type="ECO:0000256" key="1">
    <source>
        <dbReference type="SAM" id="Coils"/>
    </source>
</evidence>
<accession>A0A0N5B5A9</accession>
<protein>
    <submittedName>
        <fullName evidence="3">Uncharacterized protein</fullName>
    </submittedName>
</protein>
<dbReference type="AlphaFoldDB" id="A0A0N5B5A9"/>
<reference evidence="3" key="1">
    <citation type="submission" date="2017-02" db="UniProtKB">
        <authorList>
            <consortium name="WormBaseParasite"/>
        </authorList>
    </citation>
    <scope>IDENTIFICATION</scope>
</reference>
<dbReference type="WBParaSite" id="SPAL_0000125400.1">
    <property type="protein sequence ID" value="SPAL_0000125400.1"/>
    <property type="gene ID" value="SPAL_0000125400"/>
</dbReference>
<organism evidence="2 3">
    <name type="scientific">Strongyloides papillosus</name>
    <name type="common">Intestinal threadworm</name>
    <dbReference type="NCBI Taxonomy" id="174720"/>
    <lineage>
        <taxon>Eukaryota</taxon>
        <taxon>Metazoa</taxon>
        <taxon>Ecdysozoa</taxon>
        <taxon>Nematoda</taxon>
        <taxon>Chromadorea</taxon>
        <taxon>Rhabditida</taxon>
        <taxon>Tylenchina</taxon>
        <taxon>Panagrolaimomorpha</taxon>
        <taxon>Strongyloidoidea</taxon>
        <taxon>Strongyloididae</taxon>
        <taxon>Strongyloides</taxon>
    </lineage>
</organism>
<name>A0A0N5B5A9_STREA</name>
<feature type="coiled-coil region" evidence="1">
    <location>
        <begin position="118"/>
        <end position="154"/>
    </location>
</feature>
<evidence type="ECO:0000313" key="2">
    <source>
        <dbReference type="Proteomes" id="UP000046392"/>
    </source>
</evidence>
<sequence>MYMKDGGLELSDENESEDNEVIEKNTNETCQNWILRYLKIFLNDVDEKYLIDFIQHKDISPMKNFIFTFSVMSVIFIKIIKPKKTEETQKILELVPEKSEKLPQGFEKKKKKRVYSMNVNKKKRKKKLEKKNKKKKEEKVVEKTVNINEKEEEQPEIILEWSLDKFIPRNEFILITVKNSAKIIEVELDEENEESFDNNFFIGHVENLSRLNSLFDIAETLLGDDFDFNSKMELLMRFISINSTCSSSEYQKWNPEIDQFMDFIYDCVVKSFTKTLSIEILTDFIMVESIEELLKPRIDSFVQCCLPEKRNQMLIELSLFELKYIPMKKSLLCAIQDINRILKTLLVLYKLYTDEKSNEWHRKIFFRLVEISCGLYSDFLKEKCKWLVIDIEEIRPKRENVKEILFESVENIVDLTTQYAVKEAEQIVWMEKIKSCLKIMIVLEEILDELLEIADFISDEKWDTLNDRSVINECIEKFKSIFKIIENSYIETAFESGNNEALKLLCFSMMKESESVKEIIKIGLLKKKFT</sequence>
<evidence type="ECO:0000313" key="3">
    <source>
        <dbReference type="WBParaSite" id="SPAL_0000125400.1"/>
    </source>
</evidence>
<keyword evidence="1" id="KW-0175">Coiled coil</keyword>
<proteinExistence type="predicted"/>
<keyword evidence="2" id="KW-1185">Reference proteome</keyword>